<keyword evidence="2" id="KW-0472">Membrane</keyword>
<dbReference type="InterPro" id="IPR052061">
    <property type="entry name" value="PTE-AB_protein"/>
</dbReference>
<evidence type="ECO:0000256" key="1">
    <source>
        <dbReference type="SAM" id="MobiDB-lite"/>
    </source>
</evidence>
<organism evidence="3">
    <name type="scientific">Cyberlindnera fabianii</name>
    <name type="common">Yeast</name>
    <name type="synonym">Hansenula fabianii</name>
    <dbReference type="NCBI Taxonomy" id="36022"/>
    <lineage>
        <taxon>Eukaryota</taxon>
        <taxon>Fungi</taxon>
        <taxon>Dikarya</taxon>
        <taxon>Ascomycota</taxon>
        <taxon>Saccharomycotina</taxon>
        <taxon>Saccharomycetes</taxon>
        <taxon>Phaffomycetales</taxon>
        <taxon>Phaffomycetaceae</taxon>
        <taxon>Cyberlindnera</taxon>
    </lineage>
</organism>
<dbReference type="PhylomeDB" id="A0A061BHZ2"/>
<keyword evidence="2" id="KW-1133">Transmembrane helix</keyword>
<protein>
    <submittedName>
        <fullName evidence="3">CYFA0S24e00584g1_1</fullName>
    </submittedName>
</protein>
<dbReference type="InterPro" id="IPR029069">
    <property type="entry name" value="HotDog_dom_sf"/>
</dbReference>
<gene>
    <name evidence="3" type="ORF">CYFA0S_24e00584g</name>
</gene>
<dbReference type="PANTHER" id="PTHR47260">
    <property type="entry name" value="UPF0644 PROTEIN PB2B4.06"/>
    <property type="match status" value="1"/>
</dbReference>
<keyword evidence="2" id="KW-0812">Transmembrane</keyword>
<feature type="region of interest" description="Disordered" evidence="1">
    <location>
        <begin position="26"/>
        <end position="65"/>
    </location>
</feature>
<proteinExistence type="predicted"/>
<feature type="transmembrane region" description="Helical" evidence="2">
    <location>
        <begin position="69"/>
        <end position="88"/>
    </location>
</feature>
<dbReference type="AlphaFoldDB" id="A0A061BHZ2"/>
<dbReference type="Gene3D" id="3.10.129.10">
    <property type="entry name" value="Hotdog Thioesterase"/>
    <property type="match status" value="1"/>
</dbReference>
<dbReference type="EMBL" id="LK052909">
    <property type="protein sequence ID" value="CDR46587.1"/>
    <property type="molecule type" value="Genomic_DNA"/>
</dbReference>
<evidence type="ECO:0000256" key="2">
    <source>
        <dbReference type="SAM" id="Phobius"/>
    </source>
</evidence>
<dbReference type="PANTHER" id="PTHR47260:SF1">
    <property type="entry name" value="UPF0644 PROTEIN PB2B4.06"/>
    <property type="match status" value="1"/>
</dbReference>
<sequence length="296" mass="32410">MLSRRTLLGLKRVSVPRSALISSRWVSTAPQPVVTPPPPQPQAVPPPPPPPQPLTPPPKDDKSTKNASSILSIILASFLFGAGIAYTVPLSEIAKLTAMDRLPEPNTPEAVDYQRKLEEELVMLPLYQKLSNDPSYESIRAWNYIDSNALNGTITSGTLSVPGGFAIKPVLFINKEKGELISIVHVGQKLCGYPFLVHGGILASILDEVLKRGSAFKFGIDPLKEYTPASIKTNTIELQYKFPTLVNNFLVVKTSINEKGQVIGDIETLKGRLLVKALGEFEKRPQPLRKKVLGLF</sequence>
<evidence type="ECO:0000313" key="3">
    <source>
        <dbReference type="EMBL" id="CDR46587.1"/>
    </source>
</evidence>
<accession>A0A061BHZ2</accession>
<dbReference type="OrthoDB" id="506431at2759"/>
<reference evidence="3" key="1">
    <citation type="journal article" date="2014" name="Genome Announc.">
        <title>Genome sequence of the yeast Cyberlindnera fabianii (Hansenula fabianii).</title>
        <authorList>
            <person name="Freel K.C."/>
            <person name="Sarilar V."/>
            <person name="Neuveglise C."/>
            <person name="Devillers H."/>
            <person name="Friedrich A."/>
            <person name="Schacherer J."/>
        </authorList>
    </citation>
    <scope>NUCLEOTIDE SEQUENCE</scope>
    <source>
        <strain evidence="3">YJS4271</strain>
    </source>
</reference>
<dbReference type="SUPFAM" id="SSF54637">
    <property type="entry name" value="Thioesterase/thiol ester dehydrase-isomerase"/>
    <property type="match status" value="1"/>
</dbReference>
<feature type="compositionally biased region" description="Pro residues" evidence="1">
    <location>
        <begin position="33"/>
        <end position="57"/>
    </location>
</feature>
<name>A0A061BHZ2_CYBFA</name>